<organism evidence="1">
    <name type="scientific">Siphoviridae sp. ctnPP24</name>
    <dbReference type="NCBI Taxonomy" id="2825662"/>
    <lineage>
        <taxon>Viruses</taxon>
        <taxon>Duplodnaviria</taxon>
        <taxon>Heunggongvirae</taxon>
        <taxon>Uroviricota</taxon>
        <taxon>Caudoviricetes</taxon>
    </lineage>
</organism>
<reference evidence="1" key="1">
    <citation type="journal article" date="2021" name="Proc. Natl. Acad. Sci. U.S.A.">
        <title>A Catalog of Tens of Thousands of Viruses from Human Metagenomes Reveals Hidden Associations with Chronic Diseases.</title>
        <authorList>
            <person name="Tisza M.J."/>
            <person name="Buck C.B."/>
        </authorList>
    </citation>
    <scope>NUCLEOTIDE SEQUENCE</scope>
    <source>
        <strain evidence="1">CtnPP24</strain>
    </source>
</reference>
<sequence length="39" mass="4530">MLSAVTCRTDYIIYPIGQSSYFEIAIISTSFRNSRYTFN</sequence>
<name>A0A8S5TZ11_9CAUD</name>
<proteinExistence type="predicted"/>
<evidence type="ECO:0000313" key="1">
    <source>
        <dbReference type="EMBL" id="DAF87448.1"/>
    </source>
</evidence>
<dbReference type="EMBL" id="BK015962">
    <property type="protein sequence ID" value="DAF87448.1"/>
    <property type="molecule type" value="Genomic_DNA"/>
</dbReference>
<protein>
    <submittedName>
        <fullName evidence="1">Uncharacterized protein</fullName>
    </submittedName>
</protein>
<accession>A0A8S5TZ11</accession>